<dbReference type="EMBL" id="MUGV01000042">
    <property type="protein sequence ID" value="OXA75831.1"/>
    <property type="molecule type" value="Genomic_DNA"/>
</dbReference>
<proteinExistence type="inferred from homology"/>
<feature type="transmembrane region" description="Helical" evidence="7">
    <location>
        <begin position="14"/>
        <end position="35"/>
    </location>
</feature>
<keyword evidence="4 7" id="KW-0812">Transmembrane</keyword>
<keyword evidence="5 7" id="KW-1133">Transmembrane helix</keyword>
<evidence type="ECO:0000256" key="1">
    <source>
        <dbReference type="ARBA" id="ARBA00007150"/>
    </source>
</evidence>
<feature type="transmembrane region" description="Helical" evidence="7">
    <location>
        <begin position="116"/>
        <end position="137"/>
    </location>
</feature>
<evidence type="ECO:0000313" key="9">
    <source>
        <dbReference type="Proteomes" id="UP000198382"/>
    </source>
</evidence>
<keyword evidence="9" id="KW-1185">Reference proteome</keyword>
<comment type="similarity">
    <text evidence="1">Belongs to the Lgt family.</text>
</comment>
<reference evidence="8 9" key="1">
    <citation type="submission" date="2016-11" db="EMBL/GenBank/DDBJ databases">
        <title>Whole genomes of Flavobacteriaceae.</title>
        <authorList>
            <person name="Stine C."/>
            <person name="Li C."/>
            <person name="Tadesse D."/>
        </authorList>
    </citation>
    <scope>NUCLEOTIDE SEQUENCE [LARGE SCALE GENOMIC DNA]</scope>
    <source>
        <strain evidence="8 9">DSM 15937</strain>
    </source>
</reference>
<feature type="transmembrane region" description="Helical" evidence="7">
    <location>
        <begin position="47"/>
        <end position="68"/>
    </location>
</feature>
<evidence type="ECO:0000313" key="8">
    <source>
        <dbReference type="EMBL" id="OXA75831.1"/>
    </source>
</evidence>
<dbReference type="InterPro" id="IPR001640">
    <property type="entry name" value="Lgt"/>
</dbReference>
<comment type="caution">
    <text evidence="8">The sequence shown here is derived from an EMBL/GenBank/DDBJ whole genome shotgun (WGS) entry which is preliminary data.</text>
</comment>
<evidence type="ECO:0000256" key="6">
    <source>
        <dbReference type="ARBA" id="ARBA00023136"/>
    </source>
</evidence>
<feature type="transmembrane region" description="Helical" evidence="7">
    <location>
        <begin position="163"/>
        <end position="180"/>
    </location>
</feature>
<feature type="transmembrane region" description="Helical" evidence="7">
    <location>
        <begin position="215"/>
        <end position="234"/>
    </location>
</feature>
<dbReference type="PANTHER" id="PTHR30589:SF0">
    <property type="entry name" value="PHOSPHATIDYLGLYCEROL--PROLIPOPROTEIN DIACYLGLYCERYL TRANSFERASE"/>
    <property type="match status" value="1"/>
</dbReference>
<accession>A0ABX4BKV1</accession>
<evidence type="ECO:0000256" key="3">
    <source>
        <dbReference type="ARBA" id="ARBA00022679"/>
    </source>
</evidence>
<dbReference type="GO" id="GO:0016740">
    <property type="term" value="F:transferase activity"/>
    <property type="evidence" value="ECO:0007669"/>
    <property type="project" value="UniProtKB-KW"/>
</dbReference>
<organism evidence="8 9">
    <name type="scientific">Flavobacterium frigidimaris</name>
    <dbReference type="NCBI Taxonomy" id="262320"/>
    <lineage>
        <taxon>Bacteria</taxon>
        <taxon>Pseudomonadati</taxon>
        <taxon>Bacteroidota</taxon>
        <taxon>Flavobacteriia</taxon>
        <taxon>Flavobacteriales</taxon>
        <taxon>Flavobacteriaceae</taxon>
        <taxon>Flavobacterium</taxon>
    </lineage>
</organism>
<keyword evidence="3 8" id="KW-0808">Transferase</keyword>
<dbReference type="Pfam" id="PF01790">
    <property type="entry name" value="LGT"/>
    <property type="match status" value="1"/>
</dbReference>
<protein>
    <submittedName>
        <fullName evidence="8">Diacylglyceryl transferase</fullName>
    </submittedName>
</protein>
<keyword evidence="2" id="KW-1003">Cell membrane</keyword>
<evidence type="ECO:0000256" key="2">
    <source>
        <dbReference type="ARBA" id="ARBA00022475"/>
    </source>
</evidence>
<feature type="transmembrane region" description="Helical" evidence="7">
    <location>
        <begin position="192"/>
        <end position="209"/>
    </location>
</feature>
<evidence type="ECO:0000256" key="7">
    <source>
        <dbReference type="SAM" id="Phobius"/>
    </source>
</evidence>
<dbReference type="PANTHER" id="PTHR30589">
    <property type="entry name" value="PROLIPOPROTEIN DIACYLGLYCERYL TRANSFERASE"/>
    <property type="match status" value="1"/>
</dbReference>
<keyword evidence="6 7" id="KW-0472">Membrane</keyword>
<dbReference type="RefSeq" id="WP_074658395.1">
    <property type="nucleotide sequence ID" value="NZ_MUGV01000042.1"/>
</dbReference>
<name>A0ABX4BKV1_FLAFR</name>
<gene>
    <name evidence="8" type="ORF">B0A65_20725</name>
</gene>
<sequence length="253" mass="29253">MTFPFQFEIFGKTFYWHFIFETLAFFIGIRTYYFLKKRTQDPISDINRLIIMIGAMIGALIGSRFIALLETPSAITHQTFLTLYQNKTVAGGFLGGLFGVELIKKIIGVKIASGDLYVIPIITALFIGRIGCFSMGITEPTYGNETTFFTGMNLGDGLQRHPVALYEMLFMILLFVLFQSIKNKNLINGDRFKLFMVLYFLFRFLVEFLKPYQSLFLNLSIIQWSSVLIFIYYWKFLCRIFAFKFKGNLITSP</sequence>
<dbReference type="Proteomes" id="UP000198382">
    <property type="component" value="Unassembled WGS sequence"/>
</dbReference>
<evidence type="ECO:0000256" key="4">
    <source>
        <dbReference type="ARBA" id="ARBA00022692"/>
    </source>
</evidence>
<feature type="transmembrane region" description="Helical" evidence="7">
    <location>
        <begin position="88"/>
        <end position="104"/>
    </location>
</feature>
<evidence type="ECO:0000256" key="5">
    <source>
        <dbReference type="ARBA" id="ARBA00022989"/>
    </source>
</evidence>